<dbReference type="InterPro" id="IPR035919">
    <property type="entry name" value="EAL_sf"/>
</dbReference>
<dbReference type="SUPFAM" id="SSF55073">
    <property type="entry name" value="Nucleotide cyclase"/>
    <property type="match status" value="1"/>
</dbReference>
<dbReference type="CDD" id="cd01949">
    <property type="entry name" value="GGDEF"/>
    <property type="match status" value="1"/>
</dbReference>
<dbReference type="Gene3D" id="3.30.70.270">
    <property type="match status" value="1"/>
</dbReference>
<evidence type="ECO:0000259" key="3">
    <source>
        <dbReference type="PROSITE" id="PS50883"/>
    </source>
</evidence>
<protein>
    <submittedName>
        <fullName evidence="5">EAL domain-containing protein</fullName>
    </submittedName>
</protein>
<organism evidence="5 6">
    <name type="scientific">Roseibium polysiphoniae</name>
    <dbReference type="NCBI Taxonomy" id="2571221"/>
    <lineage>
        <taxon>Bacteria</taxon>
        <taxon>Pseudomonadati</taxon>
        <taxon>Pseudomonadota</taxon>
        <taxon>Alphaproteobacteria</taxon>
        <taxon>Hyphomicrobiales</taxon>
        <taxon>Stappiaceae</taxon>
        <taxon>Roseibium</taxon>
    </lineage>
</organism>
<feature type="domain" description="GGDEF" evidence="4">
    <location>
        <begin position="84"/>
        <end position="217"/>
    </location>
</feature>
<reference evidence="5" key="2">
    <citation type="journal article" date="2021" name="Microorganisms">
        <title>Bacterial Dimethylsulfoniopropionate Biosynthesis in the East China Sea.</title>
        <authorList>
            <person name="Liu J."/>
            <person name="Zhang Y."/>
            <person name="Liu J."/>
            <person name="Zhong H."/>
            <person name="Williams B.T."/>
            <person name="Zheng Y."/>
            <person name="Curson A.R.J."/>
            <person name="Sun C."/>
            <person name="Sun H."/>
            <person name="Song D."/>
            <person name="Wagner Mackenzie B."/>
            <person name="Bermejo Martinez A."/>
            <person name="Todd J.D."/>
            <person name="Zhang X.H."/>
        </authorList>
    </citation>
    <scope>NUCLEOTIDE SEQUENCE</scope>
    <source>
        <strain evidence="5">AESS21</strain>
    </source>
</reference>
<dbReference type="SMART" id="SM00267">
    <property type="entry name" value="GGDEF"/>
    <property type="match status" value="1"/>
</dbReference>
<feature type="domain" description="EAL" evidence="3">
    <location>
        <begin position="226"/>
        <end position="476"/>
    </location>
</feature>
<dbReference type="PROSITE" id="PS50887">
    <property type="entry name" value="GGDEF"/>
    <property type="match status" value="1"/>
</dbReference>
<evidence type="ECO:0000313" key="6">
    <source>
        <dbReference type="Proteomes" id="UP000705379"/>
    </source>
</evidence>
<dbReference type="InterPro" id="IPR029787">
    <property type="entry name" value="Nucleotide_cyclase"/>
</dbReference>
<keyword evidence="2" id="KW-0812">Transmembrane</keyword>
<evidence type="ECO:0000256" key="2">
    <source>
        <dbReference type="SAM" id="Phobius"/>
    </source>
</evidence>
<proteinExistence type="predicted"/>
<dbReference type="InterPro" id="IPR043128">
    <property type="entry name" value="Rev_trsase/Diguanyl_cyclase"/>
</dbReference>
<dbReference type="PANTHER" id="PTHR44757:SF2">
    <property type="entry name" value="BIOFILM ARCHITECTURE MAINTENANCE PROTEIN MBAA"/>
    <property type="match status" value="1"/>
</dbReference>
<dbReference type="InterPro" id="IPR000160">
    <property type="entry name" value="GGDEF_dom"/>
</dbReference>
<evidence type="ECO:0000256" key="1">
    <source>
        <dbReference type="SAM" id="MobiDB-lite"/>
    </source>
</evidence>
<dbReference type="Pfam" id="PF00990">
    <property type="entry name" value="GGDEF"/>
    <property type="match status" value="1"/>
</dbReference>
<dbReference type="Proteomes" id="UP000705379">
    <property type="component" value="Unassembled WGS sequence"/>
</dbReference>
<dbReference type="SUPFAM" id="SSF141868">
    <property type="entry name" value="EAL domain-like"/>
    <property type="match status" value="1"/>
</dbReference>
<dbReference type="PROSITE" id="PS50883">
    <property type="entry name" value="EAL"/>
    <property type="match status" value="1"/>
</dbReference>
<dbReference type="Gene3D" id="3.20.20.450">
    <property type="entry name" value="EAL domain"/>
    <property type="match status" value="1"/>
</dbReference>
<accession>A0A944CFZ5</accession>
<reference evidence="5" key="1">
    <citation type="submission" date="2018-08" db="EMBL/GenBank/DDBJ databases">
        <authorList>
            <person name="Jin W."/>
            <person name="Wang H."/>
            <person name="Yang Y."/>
            <person name="Li M."/>
            <person name="Liu J."/>
        </authorList>
    </citation>
    <scope>NUCLEOTIDE SEQUENCE</scope>
    <source>
        <strain evidence="5">AESS21</strain>
    </source>
</reference>
<keyword evidence="2" id="KW-1133">Transmembrane helix</keyword>
<dbReference type="SMART" id="SM00052">
    <property type="entry name" value="EAL"/>
    <property type="match status" value="1"/>
</dbReference>
<dbReference type="NCBIfam" id="TIGR00254">
    <property type="entry name" value="GGDEF"/>
    <property type="match status" value="1"/>
</dbReference>
<feature type="transmembrane region" description="Helical" evidence="2">
    <location>
        <begin position="15"/>
        <end position="35"/>
    </location>
</feature>
<name>A0A944CFZ5_9HYPH</name>
<dbReference type="InterPro" id="IPR001633">
    <property type="entry name" value="EAL_dom"/>
</dbReference>
<sequence length="498" mass="54937">MQHGSTWLFRVFDLIVGYSLTLSIAGSIYGIFRLLHLKGEISRHEVAEQQARELAEHDPLTGLANRRKFLDGFPKLTANTIHGQSRAVMMLDIDGFKPINDVYGHAFGDALLREFALRLSSEVGNDGMIARLGGDEFAIVTPPLAEKNDAADLARRLLARIQEPICLESRQVQVGTGIGISVFPDDGFSVSELLRRADIALYRAKTSGRSVYRFFEMEMDASILHRTLLEQRLRSALAEDEIQVHFQPILDLASRKIRGFEALARWSDRDFGHVPPNQFIPIAEDCGIISELTDRLLREACRVASKWPEHMFLSFNVSPVQLHDHTFPLKVMSILADSGLSPDRLILEITETSLFKNPRAAKAVLEQLAEARIQIALDDFGTGHSSLGYLRDFPISKVKIDKSFTLHMEDDAECAAIIDAILVLAKGLGIETVAEGIEQPAVMAKLTESGCQFGQGFLFGAAKAAARIDEMVAEQGSGATMPYAKDEPSGADMAKVMT</sequence>
<gene>
    <name evidence="5" type="ORF">DYI23_13775</name>
</gene>
<dbReference type="PANTHER" id="PTHR44757">
    <property type="entry name" value="DIGUANYLATE CYCLASE DGCP"/>
    <property type="match status" value="1"/>
</dbReference>
<dbReference type="AlphaFoldDB" id="A0A944CFZ5"/>
<keyword evidence="2" id="KW-0472">Membrane</keyword>
<dbReference type="EMBL" id="QTKU01000003">
    <property type="protein sequence ID" value="MBS8261288.1"/>
    <property type="molecule type" value="Genomic_DNA"/>
</dbReference>
<dbReference type="Pfam" id="PF00563">
    <property type="entry name" value="EAL"/>
    <property type="match status" value="1"/>
</dbReference>
<dbReference type="InterPro" id="IPR052155">
    <property type="entry name" value="Biofilm_reg_signaling"/>
</dbReference>
<dbReference type="CDD" id="cd01948">
    <property type="entry name" value="EAL"/>
    <property type="match status" value="1"/>
</dbReference>
<evidence type="ECO:0000259" key="4">
    <source>
        <dbReference type="PROSITE" id="PS50887"/>
    </source>
</evidence>
<evidence type="ECO:0000313" key="5">
    <source>
        <dbReference type="EMBL" id="MBS8261288.1"/>
    </source>
</evidence>
<comment type="caution">
    <text evidence="5">The sequence shown here is derived from an EMBL/GenBank/DDBJ whole genome shotgun (WGS) entry which is preliminary data.</text>
</comment>
<feature type="region of interest" description="Disordered" evidence="1">
    <location>
        <begin position="479"/>
        <end position="498"/>
    </location>
</feature>